<accession>A0ABP7W396</accession>
<reference evidence="2" key="1">
    <citation type="journal article" date="2019" name="Int. J. Syst. Evol. Microbiol.">
        <title>The Global Catalogue of Microorganisms (GCM) 10K type strain sequencing project: providing services to taxonomists for standard genome sequencing and annotation.</title>
        <authorList>
            <consortium name="The Broad Institute Genomics Platform"/>
            <consortium name="The Broad Institute Genome Sequencing Center for Infectious Disease"/>
            <person name="Wu L."/>
            <person name="Ma J."/>
        </authorList>
    </citation>
    <scope>NUCLEOTIDE SEQUENCE [LARGE SCALE GENOMIC DNA]</scope>
    <source>
        <strain evidence="2">JCM 16702</strain>
    </source>
</reference>
<protein>
    <submittedName>
        <fullName evidence="1">Uncharacterized protein</fullName>
    </submittedName>
</protein>
<evidence type="ECO:0000313" key="2">
    <source>
        <dbReference type="Proteomes" id="UP001500683"/>
    </source>
</evidence>
<name>A0ABP7W396_9ACTN</name>
<sequence length="218" mass="24454">MVCAARGCDRAADRRSRGQAPPVDPWLCVRCRRRVEVDLRRLPVLYAECEQALVPSSWMLTERVSGGRRTGPALDEAVMAARSDMLAVLASWSGLVAERRRVARPVRREVGDLCRYLLRHLDWLLDHDGGADFAAEIVAVADQARRALHGPATVRRVLGACVHAGCEGEMYAMSGSGEEVRPTDVQCDRGHTWPPSRWLELFARMNQDQVSRRIKEIR</sequence>
<organism evidence="1 2">
    <name type="scientific">Actinomadura miaoliensis</name>
    <dbReference type="NCBI Taxonomy" id="430685"/>
    <lineage>
        <taxon>Bacteria</taxon>
        <taxon>Bacillati</taxon>
        <taxon>Actinomycetota</taxon>
        <taxon>Actinomycetes</taxon>
        <taxon>Streptosporangiales</taxon>
        <taxon>Thermomonosporaceae</taxon>
        <taxon>Actinomadura</taxon>
    </lineage>
</organism>
<dbReference type="EMBL" id="BAAAZG010000025">
    <property type="protein sequence ID" value="GAA4078589.1"/>
    <property type="molecule type" value="Genomic_DNA"/>
</dbReference>
<comment type="caution">
    <text evidence="1">The sequence shown here is derived from an EMBL/GenBank/DDBJ whole genome shotgun (WGS) entry which is preliminary data.</text>
</comment>
<dbReference type="Proteomes" id="UP001500683">
    <property type="component" value="Unassembled WGS sequence"/>
</dbReference>
<keyword evidence="2" id="KW-1185">Reference proteome</keyword>
<proteinExistence type="predicted"/>
<evidence type="ECO:0000313" key="1">
    <source>
        <dbReference type="EMBL" id="GAA4078589.1"/>
    </source>
</evidence>
<gene>
    <name evidence="1" type="ORF">GCM10022214_40870</name>
</gene>